<name>A0A644WKS6_9ZZZZ</name>
<evidence type="ECO:0000313" key="3">
    <source>
        <dbReference type="EMBL" id="MPM04485.1"/>
    </source>
</evidence>
<dbReference type="Gene3D" id="3.40.50.970">
    <property type="match status" value="1"/>
</dbReference>
<sequence>MSAPELYTNGNPLLKYMRQDKLPHFFCPGCGCGQVVSAFLRAVEALGLDLGSMVGIGGVGCTARIPVYINMDCLHGVHGRTLAWATGIKLHKPDTKVVVFAGDGDALSIGGNHFIHAARRNLDVTFVVVNNFNFAMTGGQVAPMTPDGSVTMTTPYGSSEPPFDMCKLAVTAGATYVARTLTSNPAQMTTFLKNALNHKGFSVVEILSQCPTHFGRYALGSGSPKGLVEWIKSHTVPASAAEKMSPEETAGKYLVGEFVNVEKPVFRGSTVYTPSTCGCGGKEAK</sequence>
<dbReference type="InterPro" id="IPR029061">
    <property type="entry name" value="THDP-binding"/>
</dbReference>
<dbReference type="AlphaFoldDB" id="A0A644WKS6"/>
<reference evidence="3" key="1">
    <citation type="submission" date="2019-08" db="EMBL/GenBank/DDBJ databases">
        <authorList>
            <person name="Kucharzyk K."/>
            <person name="Murdoch R.W."/>
            <person name="Higgins S."/>
            <person name="Loffler F."/>
        </authorList>
    </citation>
    <scope>NUCLEOTIDE SEQUENCE</scope>
</reference>
<dbReference type="GO" id="GO:0045333">
    <property type="term" value="P:cellular respiration"/>
    <property type="evidence" value="ECO:0007669"/>
    <property type="project" value="UniProtKB-ARBA"/>
</dbReference>
<evidence type="ECO:0000256" key="1">
    <source>
        <dbReference type="ARBA" id="ARBA00023002"/>
    </source>
</evidence>
<dbReference type="PANTHER" id="PTHR48084:SF1">
    <property type="entry name" value="2-OXOGLUTARATE SYNTHASE SUBUNIT KORB"/>
    <property type="match status" value="1"/>
</dbReference>
<dbReference type="GO" id="GO:0030976">
    <property type="term" value="F:thiamine pyrophosphate binding"/>
    <property type="evidence" value="ECO:0007669"/>
    <property type="project" value="InterPro"/>
</dbReference>
<dbReference type="PANTHER" id="PTHR48084">
    <property type="entry name" value="2-OXOGLUTARATE OXIDOREDUCTASE SUBUNIT KORB-RELATED"/>
    <property type="match status" value="1"/>
</dbReference>
<keyword evidence="1" id="KW-0560">Oxidoreductase</keyword>
<proteinExistence type="predicted"/>
<dbReference type="CDD" id="cd03375">
    <property type="entry name" value="TPP_OGFOR"/>
    <property type="match status" value="1"/>
</dbReference>
<dbReference type="InterPro" id="IPR051457">
    <property type="entry name" value="2-oxoacid:Fd_oxidoreductase"/>
</dbReference>
<feature type="domain" description="Thiamine pyrophosphate enzyme TPP-binding" evidence="2">
    <location>
        <begin position="65"/>
        <end position="206"/>
    </location>
</feature>
<gene>
    <name evidence="3" type="ORF">SDC9_50762</name>
</gene>
<dbReference type="GO" id="GO:0016625">
    <property type="term" value="F:oxidoreductase activity, acting on the aldehyde or oxo group of donors, iron-sulfur protein as acceptor"/>
    <property type="evidence" value="ECO:0007669"/>
    <property type="project" value="UniProtKB-ARBA"/>
</dbReference>
<comment type="caution">
    <text evidence="3">The sequence shown here is derived from an EMBL/GenBank/DDBJ whole genome shotgun (WGS) entry which is preliminary data.</text>
</comment>
<organism evidence="3">
    <name type="scientific">bioreactor metagenome</name>
    <dbReference type="NCBI Taxonomy" id="1076179"/>
    <lineage>
        <taxon>unclassified sequences</taxon>
        <taxon>metagenomes</taxon>
        <taxon>ecological metagenomes</taxon>
    </lineage>
</organism>
<dbReference type="Pfam" id="PF02775">
    <property type="entry name" value="TPP_enzyme_C"/>
    <property type="match status" value="1"/>
</dbReference>
<dbReference type="EMBL" id="VSSQ01001042">
    <property type="protein sequence ID" value="MPM04485.1"/>
    <property type="molecule type" value="Genomic_DNA"/>
</dbReference>
<accession>A0A644WKS6</accession>
<protein>
    <recommendedName>
        <fullName evidence="2">Thiamine pyrophosphate enzyme TPP-binding domain-containing protein</fullName>
    </recommendedName>
</protein>
<evidence type="ECO:0000259" key="2">
    <source>
        <dbReference type="Pfam" id="PF02775"/>
    </source>
</evidence>
<dbReference type="SUPFAM" id="SSF52518">
    <property type="entry name" value="Thiamin diphosphate-binding fold (THDP-binding)"/>
    <property type="match status" value="1"/>
</dbReference>
<dbReference type="InterPro" id="IPR011766">
    <property type="entry name" value="TPP_enzyme_TPP-bd"/>
</dbReference>